<proteinExistence type="predicted"/>
<protein>
    <submittedName>
        <fullName evidence="5">2,5-diamino-6-ribosylamino-4(3H)-pyrimidinone 5'-phosphate reductase</fullName>
    </submittedName>
</protein>
<dbReference type="Pfam" id="PF01872">
    <property type="entry name" value="RibD_C"/>
    <property type="match status" value="1"/>
</dbReference>
<dbReference type="InterPro" id="IPR050765">
    <property type="entry name" value="Riboflavin_Biosynth_HTPR"/>
</dbReference>
<organism evidence="5 6">
    <name type="scientific">Porphyridium purpureum</name>
    <name type="common">Red alga</name>
    <name type="synonym">Porphyridium cruentum</name>
    <dbReference type="NCBI Taxonomy" id="35688"/>
    <lineage>
        <taxon>Eukaryota</taxon>
        <taxon>Rhodophyta</taxon>
        <taxon>Bangiophyceae</taxon>
        <taxon>Porphyridiales</taxon>
        <taxon>Porphyridiaceae</taxon>
        <taxon>Porphyridium</taxon>
    </lineage>
</organism>
<gene>
    <name evidence="5" type="ORF">FVE85_0721</name>
</gene>
<dbReference type="InterPro" id="IPR024072">
    <property type="entry name" value="DHFR-like_dom_sf"/>
</dbReference>
<comment type="caution">
    <text evidence="5">The sequence shown here is derived from an EMBL/GenBank/DDBJ whole genome shotgun (WGS) entry which is preliminary data.</text>
</comment>
<dbReference type="PANTHER" id="PTHR38011">
    <property type="entry name" value="DIHYDROFOLATE REDUCTASE FAMILY PROTEIN (AFU_ORTHOLOGUE AFUA_8G06820)"/>
    <property type="match status" value="1"/>
</dbReference>
<dbReference type="Proteomes" id="UP000324585">
    <property type="component" value="Unassembled WGS sequence"/>
</dbReference>
<reference evidence="6" key="1">
    <citation type="journal article" date="2019" name="Nat. Commun.">
        <title>Expansion of phycobilisome linker gene families in mesophilic red algae.</title>
        <authorList>
            <person name="Lee J."/>
            <person name="Kim D."/>
            <person name="Bhattacharya D."/>
            <person name="Yoon H.S."/>
        </authorList>
    </citation>
    <scope>NUCLEOTIDE SEQUENCE [LARGE SCALE GENOMIC DNA]</scope>
    <source>
        <strain evidence="6">CCMP 1328</strain>
    </source>
</reference>
<keyword evidence="6" id="KW-1185">Reference proteome</keyword>
<dbReference type="Gene3D" id="3.40.430.10">
    <property type="entry name" value="Dihydrofolate Reductase, subunit A"/>
    <property type="match status" value="1"/>
</dbReference>
<keyword evidence="2" id="KW-0521">NADP</keyword>
<feature type="domain" description="Bacterial bifunctional deaminase-reductase C-terminal" evidence="4">
    <location>
        <begin position="31"/>
        <end position="268"/>
    </location>
</feature>
<dbReference type="EMBL" id="VRMN01000002">
    <property type="protein sequence ID" value="KAA8496992.1"/>
    <property type="molecule type" value="Genomic_DNA"/>
</dbReference>
<evidence type="ECO:0000256" key="2">
    <source>
        <dbReference type="ARBA" id="ARBA00022857"/>
    </source>
</evidence>
<evidence type="ECO:0000313" key="6">
    <source>
        <dbReference type="Proteomes" id="UP000324585"/>
    </source>
</evidence>
<dbReference type="OrthoDB" id="5432at2759"/>
<evidence type="ECO:0000256" key="3">
    <source>
        <dbReference type="ARBA" id="ARBA00023002"/>
    </source>
</evidence>
<dbReference type="OMA" id="HLITEWE"/>
<dbReference type="GO" id="GO:0009231">
    <property type="term" value="P:riboflavin biosynthetic process"/>
    <property type="evidence" value="ECO:0007669"/>
    <property type="project" value="InterPro"/>
</dbReference>
<name>A0A5J4Z1G4_PORPP</name>
<dbReference type="PANTHER" id="PTHR38011:SF7">
    <property type="entry name" value="2,5-DIAMINO-6-RIBOSYLAMINO-4(3H)-PYRIMIDINONE 5'-PHOSPHATE REDUCTASE"/>
    <property type="match status" value="1"/>
</dbReference>
<dbReference type="AlphaFoldDB" id="A0A5J4Z1G4"/>
<keyword evidence="3" id="KW-0560">Oxidoreductase</keyword>
<comment type="pathway">
    <text evidence="1">Cofactor biosynthesis; riboflavin biosynthesis.</text>
</comment>
<evidence type="ECO:0000256" key="1">
    <source>
        <dbReference type="ARBA" id="ARBA00005104"/>
    </source>
</evidence>
<dbReference type="SUPFAM" id="SSF53597">
    <property type="entry name" value="Dihydrofolate reductase-like"/>
    <property type="match status" value="1"/>
</dbReference>
<accession>A0A5J4Z1G4</accession>
<dbReference type="GO" id="GO:0008703">
    <property type="term" value="F:5-amino-6-(5-phosphoribosylamino)uracil reductase activity"/>
    <property type="evidence" value="ECO:0007669"/>
    <property type="project" value="InterPro"/>
</dbReference>
<dbReference type="InterPro" id="IPR002734">
    <property type="entry name" value="RibDG_C"/>
</dbReference>
<evidence type="ECO:0000313" key="5">
    <source>
        <dbReference type="EMBL" id="KAA8496992.1"/>
    </source>
</evidence>
<evidence type="ECO:0000259" key="4">
    <source>
        <dbReference type="Pfam" id="PF01872"/>
    </source>
</evidence>
<sequence>MEDQSVIRSICDGVGRSAGMVAGDPNHNARPHVLLTYAQSIDGSIAKQRGVRTQISGEESSRLTHALRARHGAIMVGIGTVLADDPRLNVRLTGCIDGLTMTQRSDNPLPVILDPSLRTPLSCKLLVSDECRRPVIFHCCPEVPFEENSQSERERLLRERGACDVVRVKRAADGFLDLGAVLRVLSHEFGVRNLMIEGGQKVISSVLCARLADYAVITVAPVFLGGLPGVSPGTFEESGTDPAILQEPTSKQLRLRSMSHCALGPDLIVYGPFR</sequence>